<reference evidence="2" key="1">
    <citation type="submission" date="2016-11" db="UniProtKB">
        <authorList>
            <consortium name="WormBaseParasite"/>
        </authorList>
    </citation>
    <scope>IDENTIFICATION</scope>
</reference>
<protein>
    <submittedName>
        <fullName evidence="2">LAM_G_DOMAIN domain-containing protein</fullName>
    </submittedName>
</protein>
<keyword evidence="1" id="KW-1185">Reference proteome</keyword>
<name>A0A1I7Y5E6_9BILA</name>
<accession>A0A1I7Y5E6</accession>
<dbReference type="WBParaSite" id="L893_g12919.t1">
    <property type="protein sequence ID" value="L893_g12919.t1"/>
    <property type="gene ID" value="L893_g12919"/>
</dbReference>
<evidence type="ECO:0000313" key="2">
    <source>
        <dbReference type="WBParaSite" id="L893_g12919.t1"/>
    </source>
</evidence>
<dbReference type="AlphaFoldDB" id="A0A1I7Y5E6"/>
<organism evidence="1 2">
    <name type="scientific">Steinernema glaseri</name>
    <dbReference type="NCBI Taxonomy" id="37863"/>
    <lineage>
        <taxon>Eukaryota</taxon>
        <taxon>Metazoa</taxon>
        <taxon>Ecdysozoa</taxon>
        <taxon>Nematoda</taxon>
        <taxon>Chromadorea</taxon>
        <taxon>Rhabditida</taxon>
        <taxon>Tylenchina</taxon>
        <taxon>Panagrolaimomorpha</taxon>
        <taxon>Strongyloidoidea</taxon>
        <taxon>Steinernematidae</taxon>
        <taxon>Steinernema</taxon>
    </lineage>
</organism>
<evidence type="ECO:0000313" key="1">
    <source>
        <dbReference type="Proteomes" id="UP000095287"/>
    </source>
</evidence>
<sequence>MDFGQNEIRVGGIHNTSTSPNKIMFAGLLDEISSCDLFTNNALALRVNPNPIKVLISEPPQRSPTNSPLNDVSSAPFTFLWIDGRRVRMGR</sequence>
<dbReference type="Proteomes" id="UP000095287">
    <property type="component" value="Unplaced"/>
</dbReference>
<proteinExistence type="predicted"/>